<evidence type="ECO:0000313" key="2">
    <source>
        <dbReference type="Proteomes" id="UP000246991"/>
    </source>
</evidence>
<dbReference type="AlphaFoldDB" id="A0A317SMG9"/>
<keyword evidence="2" id="KW-1185">Reference proteome</keyword>
<reference evidence="1 2" key="1">
    <citation type="submission" date="2018-03" db="EMBL/GenBank/DDBJ databases">
        <title>Genomes of Pezizomycetes fungi and the evolution of truffles.</title>
        <authorList>
            <person name="Murat C."/>
            <person name="Payen T."/>
            <person name="Noel B."/>
            <person name="Kuo A."/>
            <person name="Martin F.M."/>
        </authorList>
    </citation>
    <scope>NUCLEOTIDE SEQUENCE [LARGE SCALE GENOMIC DNA]</scope>
    <source>
        <strain evidence="1">091103-1</strain>
    </source>
</reference>
<dbReference type="OrthoDB" id="5406140at2759"/>
<sequence length="134" mass="14860">MHCPSHSIFSSAFPFPTPKHSSPFLDTTLPSPQSSPQSSPSCFLISFLLLFSDDRGPARPFLASALLNQKFFSTIFRHACLYRFSHELLSPVTLAFTSRIGFYILIRRCIRTGTTSTATASSSPENSPFKDHQA</sequence>
<accession>A0A317SMG9</accession>
<evidence type="ECO:0000313" key="1">
    <source>
        <dbReference type="EMBL" id="PWW75619.1"/>
    </source>
</evidence>
<name>A0A317SMG9_9PEZI</name>
<dbReference type="EMBL" id="PYWC01000044">
    <property type="protein sequence ID" value="PWW75619.1"/>
    <property type="molecule type" value="Genomic_DNA"/>
</dbReference>
<protein>
    <submittedName>
        <fullName evidence="1">Uncharacterized protein</fullName>
    </submittedName>
</protein>
<comment type="caution">
    <text evidence="1">The sequence shown here is derived from an EMBL/GenBank/DDBJ whole genome shotgun (WGS) entry which is preliminary data.</text>
</comment>
<dbReference type="Proteomes" id="UP000246991">
    <property type="component" value="Unassembled WGS sequence"/>
</dbReference>
<gene>
    <name evidence="1" type="ORF">C7212DRAFT_358524</name>
</gene>
<proteinExistence type="predicted"/>
<organism evidence="1 2">
    <name type="scientific">Tuber magnatum</name>
    <name type="common">white Piedmont truffle</name>
    <dbReference type="NCBI Taxonomy" id="42249"/>
    <lineage>
        <taxon>Eukaryota</taxon>
        <taxon>Fungi</taxon>
        <taxon>Dikarya</taxon>
        <taxon>Ascomycota</taxon>
        <taxon>Pezizomycotina</taxon>
        <taxon>Pezizomycetes</taxon>
        <taxon>Pezizales</taxon>
        <taxon>Tuberaceae</taxon>
        <taxon>Tuber</taxon>
    </lineage>
</organism>